<dbReference type="GeneID" id="30023728"/>
<dbReference type="PROSITE" id="PS51695">
    <property type="entry name" value="SEDOLISIN"/>
    <property type="match status" value="1"/>
</dbReference>
<dbReference type="EC" id="3.4.14.10" evidence="5"/>
<dbReference type="Pfam" id="PF09286">
    <property type="entry name" value="Pro-kuma_activ"/>
    <property type="match status" value="1"/>
</dbReference>
<keyword evidence="7" id="KW-0479">Metal-binding</keyword>
<evidence type="ECO:0000256" key="11">
    <source>
        <dbReference type="ARBA" id="ARBA00023145"/>
    </source>
</evidence>
<evidence type="ECO:0000256" key="1">
    <source>
        <dbReference type="ARBA" id="ARBA00001910"/>
    </source>
</evidence>
<dbReference type="CDD" id="cd04056">
    <property type="entry name" value="Peptidases_S53"/>
    <property type="match status" value="1"/>
</dbReference>
<dbReference type="PANTHER" id="PTHR14218:SF10">
    <property type="entry name" value="PEPTIDASE S53 DOMAIN-CONTAINING PROTEIN"/>
    <property type="match status" value="1"/>
</dbReference>
<keyword evidence="11" id="KW-0865">Zymogen</keyword>
<keyword evidence="8 12" id="KW-0378">Hydrolase</keyword>
<evidence type="ECO:0000256" key="5">
    <source>
        <dbReference type="ARBA" id="ARBA00012462"/>
    </source>
</evidence>
<evidence type="ECO:0000259" key="14">
    <source>
        <dbReference type="PROSITE" id="PS51695"/>
    </source>
</evidence>
<dbReference type="InterPro" id="IPR015366">
    <property type="entry name" value="S53_propep"/>
</dbReference>
<evidence type="ECO:0000256" key="7">
    <source>
        <dbReference type="ARBA" id="ARBA00022723"/>
    </source>
</evidence>
<comment type="function">
    <text evidence="3">Secreted tripeptidyl-peptidase which degrades proteins at acidic pHs and is involved in virulence.</text>
</comment>
<dbReference type="InterPro" id="IPR036852">
    <property type="entry name" value="Peptidase_S8/S53_dom_sf"/>
</dbReference>
<comment type="caution">
    <text evidence="12">Lacks conserved residue(s) required for the propagation of feature annotation.</text>
</comment>
<evidence type="ECO:0000256" key="9">
    <source>
        <dbReference type="ARBA" id="ARBA00022825"/>
    </source>
</evidence>
<dbReference type="GO" id="GO:0006508">
    <property type="term" value="P:proteolysis"/>
    <property type="evidence" value="ECO:0007669"/>
    <property type="project" value="UniProtKB-KW"/>
</dbReference>
<dbReference type="InterPro" id="IPR050819">
    <property type="entry name" value="Tripeptidyl-peptidase_I"/>
</dbReference>
<dbReference type="RefSeq" id="XP_018701951.1">
    <property type="nucleotide sequence ID" value="XM_018851039.1"/>
</dbReference>
<dbReference type="GO" id="GO:0046872">
    <property type="term" value="F:metal ion binding"/>
    <property type="evidence" value="ECO:0007669"/>
    <property type="project" value="UniProtKB-KW"/>
</dbReference>
<evidence type="ECO:0000313" key="15">
    <source>
        <dbReference type="EMBL" id="OAA56920.1"/>
    </source>
</evidence>
<evidence type="ECO:0000256" key="4">
    <source>
        <dbReference type="ARBA" id="ARBA00004239"/>
    </source>
</evidence>
<feature type="chain" id="PRO_5007891241" description="tripeptidyl-peptidase II" evidence="13">
    <location>
        <begin position="27"/>
        <end position="536"/>
    </location>
</feature>
<keyword evidence="16" id="KW-1185">Reference proteome</keyword>
<dbReference type="GO" id="GO:0004252">
    <property type="term" value="F:serine-type endopeptidase activity"/>
    <property type="evidence" value="ECO:0007669"/>
    <property type="project" value="UniProtKB-UniRule"/>
</dbReference>
<protein>
    <recommendedName>
        <fullName evidence="5">tripeptidyl-peptidase II</fullName>
        <ecNumber evidence="5">3.4.14.10</ecNumber>
    </recommendedName>
</protein>
<feature type="domain" description="Peptidase S53" evidence="14">
    <location>
        <begin position="202"/>
        <end position="536"/>
    </location>
</feature>
<name>A0A167PQF8_CORFA</name>
<dbReference type="STRING" id="1081104.A0A167PQF8"/>
<dbReference type="SUPFAM" id="SSF52743">
    <property type="entry name" value="Subtilisin-like"/>
    <property type="match status" value="1"/>
</dbReference>
<evidence type="ECO:0000256" key="10">
    <source>
        <dbReference type="ARBA" id="ARBA00022837"/>
    </source>
</evidence>
<gene>
    <name evidence="15" type="ORF">ISF_07436</name>
</gene>
<keyword evidence="10" id="KW-0106">Calcium</keyword>
<dbReference type="InterPro" id="IPR000209">
    <property type="entry name" value="Peptidase_S8/S53_dom"/>
</dbReference>
<accession>A0A167PQF8</accession>
<comment type="catalytic activity">
    <reaction evidence="1">
        <text>Release of an N-terminal tripeptide from a polypeptide.</text>
        <dbReference type="EC" id="3.4.14.10"/>
    </reaction>
</comment>
<comment type="caution">
    <text evidence="15">The sequence shown here is derived from an EMBL/GenBank/DDBJ whole genome shotgun (WGS) entry which is preliminary data.</text>
</comment>
<evidence type="ECO:0000256" key="6">
    <source>
        <dbReference type="ARBA" id="ARBA00022670"/>
    </source>
</evidence>
<organism evidence="15 16">
    <name type="scientific">Cordyceps fumosorosea (strain ARSEF 2679)</name>
    <name type="common">Isaria fumosorosea</name>
    <dbReference type="NCBI Taxonomy" id="1081104"/>
    <lineage>
        <taxon>Eukaryota</taxon>
        <taxon>Fungi</taxon>
        <taxon>Dikarya</taxon>
        <taxon>Ascomycota</taxon>
        <taxon>Pezizomycotina</taxon>
        <taxon>Sordariomycetes</taxon>
        <taxon>Hypocreomycetidae</taxon>
        <taxon>Hypocreales</taxon>
        <taxon>Cordycipitaceae</taxon>
        <taxon>Cordyceps</taxon>
    </lineage>
</organism>
<dbReference type="SUPFAM" id="SSF54897">
    <property type="entry name" value="Protease propeptides/inhibitors"/>
    <property type="match status" value="1"/>
</dbReference>
<dbReference type="Pfam" id="PF00082">
    <property type="entry name" value="Peptidase_S8"/>
    <property type="match status" value="1"/>
</dbReference>
<evidence type="ECO:0000256" key="3">
    <source>
        <dbReference type="ARBA" id="ARBA00002451"/>
    </source>
</evidence>
<dbReference type="PANTHER" id="PTHR14218">
    <property type="entry name" value="PROTEASE S8 TRIPEPTIDYL PEPTIDASE I CLN2"/>
    <property type="match status" value="1"/>
</dbReference>
<feature type="signal peptide" evidence="13">
    <location>
        <begin position="1"/>
        <end position="26"/>
    </location>
</feature>
<evidence type="ECO:0000256" key="12">
    <source>
        <dbReference type="PROSITE-ProRule" id="PRU01032"/>
    </source>
</evidence>
<dbReference type="AlphaFoldDB" id="A0A167PQF8"/>
<dbReference type="SMART" id="SM00944">
    <property type="entry name" value="Pro-kuma_activ"/>
    <property type="match status" value="1"/>
</dbReference>
<dbReference type="OrthoDB" id="409122at2759"/>
<reference evidence="15 16" key="1">
    <citation type="journal article" date="2016" name="Genome Biol. Evol.">
        <title>Divergent and convergent evolution of fungal pathogenicity.</title>
        <authorList>
            <person name="Shang Y."/>
            <person name="Xiao G."/>
            <person name="Zheng P."/>
            <person name="Cen K."/>
            <person name="Zhan S."/>
            <person name="Wang C."/>
        </authorList>
    </citation>
    <scope>NUCLEOTIDE SEQUENCE [LARGE SCALE GENOMIC DNA]</scope>
    <source>
        <strain evidence="15 16">ARSEF 2679</strain>
    </source>
</reference>
<dbReference type="EMBL" id="AZHB01000021">
    <property type="protein sequence ID" value="OAA56920.1"/>
    <property type="molecule type" value="Genomic_DNA"/>
</dbReference>
<feature type="active site" description="Charge relay system" evidence="12">
    <location>
        <position position="276"/>
    </location>
</feature>
<dbReference type="Gene3D" id="3.40.50.200">
    <property type="entry name" value="Peptidase S8/S53 domain"/>
    <property type="match status" value="1"/>
</dbReference>
<dbReference type="GO" id="GO:0005576">
    <property type="term" value="C:extracellular region"/>
    <property type="evidence" value="ECO:0007669"/>
    <property type="project" value="UniProtKB-SubCell"/>
</dbReference>
<dbReference type="GO" id="GO:0008240">
    <property type="term" value="F:tripeptidyl-peptidase activity"/>
    <property type="evidence" value="ECO:0007669"/>
    <property type="project" value="UniProtKB-EC"/>
</dbReference>
<proteinExistence type="predicted"/>
<evidence type="ECO:0000256" key="2">
    <source>
        <dbReference type="ARBA" id="ARBA00001913"/>
    </source>
</evidence>
<keyword evidence="6 12" id="KW-0645">Protease</keyword>
<keyword evidence="9 12" id="KW-0720">Serine protease</keyword>
<evidence type="ECO:0000256" key="13">
    <source>
        <dbReference type="SAM" id="SignalP"/>
    </source>
</evidence>
<keyword evidence="13" id="KW-0732">Signal</keyword>
<feature type="active site" description="Charge relay system" evidence="12">
    <location>
        <position position="494"/>
    </location>
</feature>
<comment type="cofactor">
    <cofactor evidence="2">
        <name>Ca(2+)</name>
        <dbReference type="ChEBI" id="CHEBI:29108"/>
    </cofactor>
</comment>
<dbReference type="InterPro" id="IPR030400">
    <property type="entry name" value="Sedolisin_dom"/>
</dbReference>
<dbReference type="Proteomes" id="UP000076744">
    <property type="component" value="Unassembled WGS sequence"/>
</dbReference>
<evidence type="ECO:0000256" key="8">
    <source>
        <dbReference type="ARBA" id="ARBA00022801"/>
    </source>
</evidence>
<comment type="subcellular location">
    <subcellularLocation>
        <location evidence="4">Secreted</location>
        <location evidence="4">Extracellular space</location>
    </subcellularLocation>
</comment>
<evidence type="ECO:0000313" key="16">
    <source>
        <dbReference type="Proteomes" id="UP000076744"/>
    </source>
</evidence>
<sequence>MPTTSLLLRLVRGAACLAAISLAADAHPTTAARRLTVSLIPGDETLLPRTLHELSDPASPRHGRHLSREEAAALLEPSPKALAAVTAWLRDATGLRDEDIERRGQLLHATVSPSQSAAVLRKRAADDDDDGLSGGQALADEAVRRHIRAVYLDRPDVGGDIETRSPWPAHPRLHQSLKLLLSVDSKDNKSTANPKLDGCDAQFTPACLREKYQMKNIPRTSKKTILGVLGFGNQTAQRQDLDLFFKHIDPSRAGANFSEAFLLGGSNPQGAYPSGEANLDIQYAVALAGANVDVRFLSVGGMNSDYIPDLDLPKGSGFTEPYLAFATALAALPDADMPSVLSISYGVNEQLLSRDYARHSCDLFGQLAARGVSVVVASGDFGPGMSCQSNDGSGAPRFLPAFPATCPYVTAVGATTGVAAAESAMELSGGGFSEYFERPKWQAAAVEGYLAKHGAQRKGLYNEKGRGIPDVAALGQNYQIYNHGKVESADGTRSASAPVVAAMVAVINSLRAEKGRPTLGLLNPWLYQAGRFGLTE</sequence>
<feature type="active site" description="Charge relay system" evidence="12">
    <location>
        <position position="280"/>
    </location>
</feature>